<protein>
    <submittedName>
        <fullName evidence="4">Beta-lactamase class A</fullName>
        <ecNumber evidence="4">3.5.2.6</ecNumber>
    </submittedName>
</protein>
<dbReference type="PRINTS" id="PR00118">
    <property type="entry name" value="BLACTAMASEA"/>
</dbReference>
<feature type="signal peptide" evidence="2">
    <location>
        <begin position="1"/>
        <end position="26"/>
    </location>
</feature>
<dbReference type="InterPro" id="IPR000871">
    <property type="entry name" value="Beta-lactam_class-A"/>
</dbReference>
<feature type="region of interest" description="Disordered" evidence="1">
    <location>
        <begin position="28"/>
        <end position="57"/>
    </location>
</feature>
<evidence type="ECO:0000256" key="1">
    <source>
        <dbReference type="SAM" id="MobiDB-lite"/>
    </source>
</evidence>
<evidence type="ECO:0000256" key="2">
    <source>
        <dbReference type="SAM" id="SignalP"/>
    </source>
</evidence>
<evidence type="ECO:0000313" key="4">
    <source>
        <dbReference type="EMBL" id="NII41826.1"/>
    </source>
</evidence>
<dbReference type="EMBL" id="JAAOYO010000004">
    <property type="protein sequence ID" value="NII41826.1"/>
    <property type="molecule type" value="Genomic_DNA"/>
</dbReference>
<feature type="domain" description="Beta-lactamase class A catalytic" evidence="3">
    <location>
        <begin position="77"/>
        <end position="291"/>
    </location>
</feature>
<keyword evidence="4" id="KW-0378">Hydrolase</keyword>
<dbReference type="PANTHER" id="PTHR35333">
    <property type="entry name" value="BETA-LACTAMASE"/>
    <property type="match status" value="1"/>
</dbReference>
<evidence type="ECO:0000259" key="3">
    <source>
        <dbReference type="Pfam" id="PF13354"/>
    </source>
</evidence>
<dbReference type="InterPro" id="IPR012338">
    <property type="entry name" value="Beta-lactam/transpept-like"/>
</dbReference>
<sequence>MPDRTRATIVTALVVAAAIALTGCQAGVAPVGPSRPTSGTATTTPTATTPPPASTTSAATTRALGALESRHDARLGLVAIDTGSGATVTHRAGERFAFASAAKVFIAATVLDDARSDDLDAVVPIEQRDLLAYAPVTSQHVGSGMTVRALLDAMLRSSDNTAANLLVARVGGPSVVQRWLRGIGDQVTQVLRVEPDLNEATPGDERDTTTPAQFAADLRTVLLGDALRPDDRQLLVETMAGSTTGDATIRAGVPHGWSVADKTGTGSHGVRNDVGIVTPPGGAPVVLVVMTSQSAADAEPDDALVATATRTAVAALRATRR</sequence>
<dbReference type="EC" id="3.5.2.6" evidence="4"/>
<proteinExistence type="predicted"/>
<evidence type="ECO:0000313" key="5">
    <source>
        <dbReference type="Proteomes" id="UP001318300"/>
    </source>
</evidence>
<name>A0ABX0TBJ4_9MICO</name>
<feature type="chain" id="PRO_5047268612" evidence="2">
    <location>
        <begin position="27"/>
        <end position="321"/>
    </location>
</feature>
<dbReference type="InterPro" id="IPR045155">
    <property type="entry name" value="Beta-lactam_cat"/>
</dbReference>
<accession>A0ABX0TBJ4</accession>
<organism evidence="4 5">
    <name type="scientific">Curtobacterium salicis</name>
    <dbReference type="NCBI Taxonomy" id="1779862"/>
    <lineage>
        <taxon>Bacteria</taxon>
        <taxon>Bacillati</taxon>
        <taxon>Actinomycetota</taxon>
        <taxon>Actinomycetes</taxon>
        <taxon>Micrococcales</taxon>
        <taxon>Microbacteriaceae</taxon>
        <taxon>Curtobacterium</taxon>
    </lineage>
</organism>
<dbReference type="GO" id="GO:0008800">
    <property type="term" value="F:beta-lactamase activity"/>
    <property type="evidence" value="ECO:0007669"/>
    <property type="project" value="UniProtKB-EC"/>
</dbReference>
<dbReference type="Proteomes" id="UP001318300">
    <property type="component" value="Unassembled WGS sequence"/>
</dbReference>
<keyword evidence="5" id="KW-1185">Reference proteome</keyword>
<dbReference type="Pfam" id="PF13354">
    <property type="entry name" value="Beta-lactamase2"/>
    <property type="match status" value="1"/>
</dbReference>
<dbReference type="Gene3D" id="3.40.710.10">
    <property type="entry name" value="DD-peptidase/beta-lactamase superfamily"/>
    <property type="match status" value="1"/>
</dbReference>
<dbReference type="SUPFAM" id="SSF56601">
    <property type="entry name" value="beta-lactamase/transpeptidase-like"/>
    <property type="match status" value="1"/>
</dbReference>
<reference evidence="4 5" key="1">
    <citation type="submission" date="2020-03" db="EMBL/GenBank/DDBJ databases">
        <title>Above-ground endophytic microbial communities from plants in different locations in the United States.</title>
        <authorList>
            <person name="Frank C."/>
        </authorList>
    </citation>
    <scope>NUCLEOTIDE SEQUENCE [LARGE SCALE GENOMIC DNA]</scope>
    <source>
        <strain evidence="4 5">WW7</strain>
    </source>
</reference>
<dbReference type="RefSeq" id="WP_166780871.1">
    <property type="nucleotide sequence ID" value="NZ_JAAOYO010000004.1"/>
</dbReference>
<dbReference type="PANTHER" id="PTHR35333:SF3">
    <property type="entry name" value="BETA-LACTAMASE-TYPE TRANSPEPTIDASE FOLD CONTAINING PROTEIN"/>
    <property type="match status" value="1"/>
</dbReference>
<comment type="caution">
    <text evidence="4">The sequence shown here is derived from an EMBL/GenBank/DDBJ whole genome shotgun (WGS) entry which is preliminary data.</text>
</comment>
<feature type="compositionally biased region" description="Low complexity" evidence="1">
    <location>
        <begin position="32"/>
        <end position="47"/>
    </location>
</feature>
<gene>
    <name evidence="4" type="ORF">E9228_002484</name>
</gene>
<keyword evidence="2" id="KW-0732">Signal</keyword>
<dbReference type="PROSITE" id="PS51257">
    <property type="entry name" value="PROKAR_LIPOPROTEIN"/>
    <property type="match status" value="1"/>
</dbReference>
<dbReference type="NCBIfam" id="NF033103">
    <property type="entry name" value="bla_class_A"/>
    <property type="match status" value="1"/>
</dbReference>